<reference evidence="2 3" key="1">
    <citation type="submission" date="2021-05" db="EMBL/GenBank/DDBJ databases">
        <title>Roseococcus sp. XZZS9, whole genome shotgun sequencing project.</title>
        <authorList>
            <person name="Zhao G."/>
            <person name="Shen L."/>
        </authorList>
    </citation>
    <scope>NUCLEOTIDE SEQUENCE [LARGE SCALE GENOMIC DNA]</scope>
    <source>
        <strain evidence="2 3">XZZS9</strain>
    </source>
</reference>
<keyword evidence="3" id="KW-1185">Reference proteome</keyword>
<dbReference type="InterPro" id="IPR056935">
    <property type="entry name" value="Rv0428c-like_C"/>
</dbReference>
<sequence length="247" mass="26583">MAPALVHALERATFNSLPARRVAFDGPFVLRAFLGGTGRANAACSLDPAPDPELAARVERIAARYRRLGVTPRIRSSPLDPVGLGAHLRATGWEETDESLVTSGPLAPIAAADADVTVLDAPDAAWFEVLGTVEYQSPARHAEKLEAVPLFAIPAAWMVLRVRGVPAAVLSTTCDGLYCGLFDLAVRPEFRRQGLIRRVIGAAGHWAAAQGAEQFYAQVSATNEASIALQAGIGMRERYRYSYFTRK</sequence>
<organism evidence="2 3">
    <name type="scientific">Roseococcus pinisoli</name>
    <dbReference type="NCBI Taxonomy" id="2835040"/>
    <lineage>
        <taxon>Bacteria</taxon>
        <taxon>Pseudomonadati</taxon>
        <taxon>Pseudomonadota</taxon>
        <taxon>Alphaproteobacteria</taxon>
        <taxon>Acetobacterales</taxon>
        <taxon>Roseomonadaceae</taxon>
        <taxon>Roseococcus</taxon>
    </lineage>
</organism>
<comment type="caution">
    <text evidence="2">The sequence shown here is derived from an EMBL/GenBank/DDBJ whole genome shotgun (WGS) entry which is preliminary data.</text>
</comment>
<accession>A0ABS5QAE1</accession>
<feature type="domain" description="N-acetyltransferase" evidence="1">
    <location>
        <begin position="109"/>
        <end position="247"/>
    </location>
</feature>
<evidence type="ECO:0000259" key="1">
    <source>
        <dbReference type="PROSITE" id="PS51186"/>
    </source>
</evidence>
<evidence type="ECO:0000313" key="3">
    <source>
        <dbReference type="Proteomes" id="UP000766336"/>
    </source>
</evidence>
<dbReference type="Proteomes" id="UP000766336">
    <property type="component" value="Unassembled WGS sequence"/>
</dbReference>
<dbReference type="SUPFAM" id="SSF55729">
    <property type="entry name" value="Acyl-CoA N-acyltransferases (Nat)"/>
    <property type="match status" value="1"/>
</dbReference>
<dbReference type="CDD" id="cd04301">
    <property type="entry name" value="NAT_SF"/>
    <property type="match status" value="1"/>
</dbReference>
<gene>
    <name evidence="2" type="ORF">KHU32_04525</name>
</gene>
<dbReference type="Gene3D" id="3.40.630.30">
    <property type="match status" value="1"/>
</dbReference>
<dbReference type="InterPro" id="IPR000182">
    <property type="entry name" value="GNAT_dom"/>
</dbReference>
<dbReference type="RefSeq" id="WP_213668826.1">
    <property type="nucleotide sequence ID" value="NZ_JAHCDA010000001.1"/>
</dbReference>
<evidence type="ECO:0000313" key="2">
    <source>
        <dbReference type="EMBL" id="MBS7810191.1"/>
    </source>
</evidence>
<dbReference type="Pfam" id="PF24553">
    <property type="entry name" value="Rv0428c_C"/>
    <property type="match status" value="1"/>
</dbReference>
<dbReference type="InterPro" id="IPR016181">
    <property type="entry name" value="Acyl_CoA_acyltransferase"/>
</dbReference>
<dbReference type="EMBL" id="JAHCDA010000001">
    <property type="protein sequence ID" value="MBS7810191.1"/>
    <property type="molecule type" value="Genomic_DNA"/>
</dbReference>
<proteinExistence type="predicted"/>
<dbReference type="PROSITE" id="PS51186">
    <property type="entry name" value="GNAT"/>
    <property type="match status" value="1"/>
</dbReference>
<name>A0ABS5QAE1_9PROT</name>
<protein>
    <submittedName>
        <fullName evidence="2">GNAT family N-acetyltransferase</fullName>
    </submittedName>
</protein>